<evidence type="ECO:0000313" key="1">
    <source>
        <dbReference type="EMBL" id="CAD7567671.1"/>
    </source>
</evidence>
<gene>
    <name evidence="1" type="ORF">TCMB3V08_LOCUS453</name>
</gene>
<organism evidence="1">
    <name type="scientific">Timema californicum</name>
    <name type="common">California timema</name>
    <name type="synonym">Walking stick</name>
    <dbReference type="NCBI Taxonomy" id="61474"/>
    <lineage>
        <taxon>Eukaryota</taxon>
        <taxon>Metazoa</taxon>
        <taxon>Ecdysozoa</taxon>
        <taxon>Arthropoda</taxon>
        <taxon>Hexapoda</taxon>
        <taxon>Insecta</taxon>
        <taxon>Pterygota</taxon>
        <taxon>Neoptera</taxon>
        <taxon>Polyneoptera</taxon>
        <taxon>Phasmatodea</taxon>
        <taxon>Timematodea</taxon>
        <taxon>Timematoidea</taxon>
        <taxon>Timematidae</taxon>
        <taxon>Timema</taxon>
    </lineage>
</organism>
<protein>
    <submittedName>
        <fullName evidence="1">(California timema) hypothetical protein</fullName>
    </submittedName>
</protein>
<name>A0A7R9P2J8_TIMCA</name>
<dbReference type="AlphaFoldDB" id="A0A7R9P2J8"/>
<proteinExistence type="predicted"/>
<reference evidence="1" key="1">
    <citation type="submission" date="2020-11" db="EMBL/GenBank/DDBJ databases">
        <authorList>
            <person name="Tran Van P."/>
        </authorList>
    </citation>
    <scope>NUCLEOTIDE SEQUENCE</scope>
</reference>
<dbReference type="EMBL" id="OE179142">
    <property type="protein sequence ID" value="CAD7567671.1"/>
    <property type="molecule type" value="Genomic_DNA"/>
</dbReference>
<accession>A0A7R9P2J8</accession>
<sequence>MCATSRQFRLQTTTAIPGTRSVIFPCVWSSTHLFTASTDPEVLPAKSTFVVEALKSSLATFWKMDSSWKSKAKKAASAKSKWGQQFPESRLCDVVIAW</sequence>